<evidence type="ECO:0000313" key="1">
    <source>
        <dbReference type="EMBL" id="GBN88395.1"/>
    </source>
</evidence>
<comment type="caution">
    <text evidence="1">The sequence shown here is derived from an EMBL/GenBank/DDBJ whole genome shotgun (WGS) entry which is preliminary data.</text>
</comment>
<dbReference type="EMBL" id="BGPR01022256">
    <property type="protein sequence ID" value="GBN88395.1"/>
    <property type="molecule type" value="Genomic_DNA"/>
</dbReference>
<evidence type="ECO:0000313" key="2">
    <source>
        <dbReference type="Proteomes" id="UP000499080"/>
    </source>
</evidence>
<gene>
    <name evidence="1" type="ORF">AVEN_112321_1</name>
</gene>
<name>A0A4Y2SMT0_ARAVE</name>
<sequence length="148" mass="16421">MMRDAGYHGNDALDLHFPQPTPFRFFPFQSSSSTVGEPICGFCKKIKTRAKSSPSHLSTAFERSKSTDGGSRFGSLILGIVFLETGSIASYERRRLSRDVTGSCGMGVASTGRQMTFEMDFVECWVNRKKKRIPCMKLMTGDITQTVS</sequence>
<dbReference type="Proteomes" id="UP000499080">
    <property type="component" value="Unassembled WGS sequence"/>
</dbReference>
<accession>A0A4Y2SMT0</accession>
<organism evidence="1 2">
    <name type="scientific">Araneus ventricosus</name>
    <name type="common">Orbweaver spider</name>
    <name type="synonym">Epeira ventricosa</name>
    <dbReference type="NCBI Taxonomy" id="182803"/>
    <lineage>
        <taxon>Eukaryota</taxon>
        <taxon>Metazoa</taxon>
        <taxon>Ecdysozoa</taxon>
        <taxon>Arthropoda</taxon>
        <taxon>Chelicerata</taxon>
        <taxon>Arachnida</taxon>
        <taxon>Araneae</taxon>
        <taxon>Araneomorphae</taxon>
        <taxon>Entelegynae</taxon>
        <taxon>Araneoidea</taxon>
        <taxon>Araneidae</taxon>
        <taxon>Araneus</taxon>
    </lineage>
</organism>
<dbReference type="AlphaFoldDB" id="A0A4Y2SMT0"/>
<reference evidence="1 2" key="1">
    <citation type="journal article" date="2019" name="Sci. Rep.">
        <title>Orb-weaving spider Araneus ventricosus genome elucidates the spidroin gene catalogue.</title>
        <authorList>
            <person name="Kono N."/>
            <person name="Nakamura H."/>
            <person name="Ohtoshi R."/>
            <person name="Moran D.A.P."/>
            <person name="Shinohara A."/>
            <person name="Yoshida Y."/>
            <person name="Fujiwara M."/>
            <person name="Mori M."/>
            <person name="Tomita M."/>
            <person name="Arakawa K."/>
        </authorList>
    </citation>
    <scope>NUCLEOTIDE SEQUENCE [LARGE SCALE GENOMIC DNA]</scope>
</reference>
<proteinExistence type="predicted"/>
<protein>
    <submittedName>
        <fullName evidence="1">Uncharacterized protein</fullName>
    </submittedName>
</protein>
<keyword evidence="2" id="KW-1185">Reference proteome</keyword>